<dbReference type="InterPro" id="IPR044516">
    <property type="entry name" value="UXS-like"/>
</dbReference>
<keyword evidence="10" id="KW-0325">Glycoprotein</keyword>
<keyword evidence="6" id="KW-1133">Transmembrane helix</keyword>
<evidence type="ECO:0000313" key="14">
    <source>
        <dbReference type="EMBL" id="QMV73491.1"/>
    </source>
</evidence>
<organism evidence="14 15">
    <name type="scientific">Comamonas piscis</name>
    <dbReference type="NCBI Taxonomy" id="1562974"/>
    <lineage>
        <taxon>Bacteria</taxon>
        <taxon>Pseudomonadati</taxon>
        <taxon>Pseudomonadota</taxon>
        <taxon>Betaproteobacteria</taxon>
        <taxon>Burkholderiales</taxon>
        <taxon>Comamonadaceae</taxon>
        <taxon>Comamonas</taxon>
    </lineage>
</organism>
<dbReference type="RefSeq" id="WP_182322242.1">
    <property type="nucleotide sequence ID" value="NZ_CP058554.1"/>
</dbReference>
<evidence type="ECO:0000256" key="3">
    <source>
        <dbReference type="ARBA" id="ARBA00022692"/>
    </source>
</evidence>
<keyword evidence="5" id="KW-0735">Signal-anchor</keyword>
<comment type="cofactor">
    <cofactor evidence="1">
        <name>NAD(+)</name>
        <dbReference type="ChEBI" id="CHEBI:57540"/>
    </cofactor>
</comment>
<keyword evidence="4" id="KW-0210">Decarboxylase</keyword>
<evidence type="ECO:0000313" key="15">
    <source>
        <dbReference type="Proteomes" id="UP000515240"/>
    </source>
</evidence>
<dbReference type="GO" id="GO:0070403">
    <property type="term" value="F:NAD+ binding"/>
    <property type="evidence" value="ECO:0007669"/>
    <property type="project" value="InterPro"/>
</dbReference>
<dbReference type="PANTHER" id="PTHR43078:SF6">
    <property type="entry name" value="UDP-GLUCURONIC ACID DECARBOXYLASE 1"/>
    <property type="match status" value="1"/>
</dbReference>
<evidence type="ECO:0000259" key="13">
    <source>
        <dbReference type="Pfam" id="PF01370"/>
    </source>
</evidence>
<evidence type="ECO:0000256" key="12">
    <source>
        <dbReference type="ARBA" id="ARBA00037859"/>
    </source>
</evidence>
<dbReference type="GO" id="GO:0033320">
    <property type="term" value="P:UDP-D-xylose biosynthetic process"/>
    <property type="evidence" value="ECO:0007669"/>
    <property type="project" value="UniProtKB-UniPathway"/>
</dbReference>
<accession>A0A7G5EHL6</accession>
<name>A0A7G5EHL6_9BURK</name>
<evidence type="ECO:0000256" key="8">
    <source>
        <dbReference type="ARBA" id="ARBA00023034"/>
    </source>
</evidence>
<keyword evidence="15" id="KW-1185">Reference proteome</keyword>
<dbReference type="PANTHER" id="PTHR43078">
    <property type="entry name" value="UDP-GLUCURONIC ACID DECARBOXYLASE-RELATED"/>
    <property type="match status" value="1"/>
</dbReference>
<dbReference type="GO" id="GO:0042732">
    <property type="term" value="P:D-xylose metabolic process"/>
    <property type="evidence" value="ECO:0007669"/>
    <property type="project" value="InterPro"/>
</dbReference>
<evidence type="ECO:0000256" key="1">
    <source>
        <dbReference type="ARBA" id="ARBA00001911"/>
    </source>
</evidence>
<evidence type="ECO:0000256" key="2">
    <source>
        <dbReference type="ARBA" id="ARBA00004323"/>
    </source>
</evidence>
<gene>
    <name evidence="14" type="ORF">HS961_12015</name>
</gene>
<dbReference type="Gene3D" id="3.40.50.720">
    <property type="entry name" value="NAD(P)-binding Rossmann-like Domain"/>
    <property type="match status" value="1"/>
</dbReference>
<dbReference type="Proteomes" id="UP000515240">
    <property type="component" value="Chromosome"/>
</dbReference>
<evidence type="ECO:0000256" key="6">
    <source>
        <dbReference type="ARBA" id="ARBA00022989"/>
    </source>
</evidence>
<dbReference type="AlphaFoldDB" id="A0A7G5EHL6"/>
<dbReference type="Pfam" id="PF01370">
    <property type="entry name" value="Epimerase"/>
    <property type="match status" value="1"/>
</dbReference>
<keyword evidence="7" id="KW-0520">NAD</keyword>
<dbReference type="SUPFAM" id="SSF51735">
    <property type="entry name" value="NAD(P)-binding Rossmann-fold domains"/>
    <property type="match status" value="1"/>
</dbReference>
<dbReference type="InterPro" id="IPR036291">
    <property type="entry name" value="NAD(P)-bd_dom_sf"/>
</dbReference>
<evidence type="ECO:0000256" key="10">
    <source>
        <dbReference type="ARBA" id="ARBA00023180"/>
    </source>
</evidence>
<dbReference type="UniPathway" id="UPA00796">
    <property type="reaction ID" value="UER00771"/>
</dbReference>
<dbReference type="FunFam" id="3.40.50.720:FF:000065">
    <property type="entry name" value="UDP-glucuronic acid decarboxylase 1"/>
    <property type="match status" value="1"/>
</dbReference>
<dbReference type="InterPro" id="IPR001509">
    <property type="entry name" value="Epimerase_deHydtase"/>
</dbReference>
<evidence type="ECO:0000256" key="4">
    <source>
        <dbReference type="ARBA" id="ARBA00022793"/>
    </source>
</evidence>
<dbReference type="CDD" id="cd05230">
    <property type="entry name" value="UGD_SDR_e"/>
    <property type="match status" value="1"/>
</dbReference>
<evidence type="ECO:0000256" key="7">
    <source>
        <dbReference type="ARBA" id="ARBA00023027"/>
    </source>
</evidence>
<dbReference type="KEGG" id="cpis:HS961_12015"/>
<keyword evidence="8" id="KW-0333">Golgi apparatus</keyword>
<keyword evidence="9" id="KW-0472">Membrane</keyword>
<dbReference type="GO" id="GO:0005737">
    <property type="term" value="C:cytoplasm"/>
    <property type="evidence" value="ECO:0007669"/>
    <property type="project" value="TreeGrafter"/>
</dbReference>
<comment type="subcellular location">
    <subcellularLocation>
        <location evidence="2">Golgi apparatus membrane</location>
        <topology evidence="2">Single-pass type II membrane protein</topology>
    </subcellularLocation>
    <subcellularLocation>
        <location evidence="12">Golgi apparatus</location>
        <location evidence="12">Golgi stack membrane</location>
    </subcellularLocation>
</comment>
<evidence type="ECO:0000256" key="11">
    <source>
        <dbReference type="ARBA" id="ARBA00023239"/>
    </source>
</evidence>
<proteinExistence type="predicted"/>
<sequence>MTTTTSPKRILVTGGAGFLGSHLCERLLAEGHQVVCLDNFSSGSLGNIAALLGHPAFSLLQQDVVDPIGLLQVDQVYNLASIASPQLYQRNPVQTLKTNVLGAMQVLDLALRCGARVLQASTSEVYGDPLVHPQPESYLGNVNPIGPRACYDEGKRCAETLFADYQRQHGLSIKIVRIFNTYGPRMLPGDGRVISSFFAHAQQGSGMPIHGDGQQTRSFCYVSDMVEGLMRMMISDAAITGPLNLGNPEEIDVLSLARKIAALTGSAAAPVFRPGQPDDPRQRKPDISQAWQLLGWAPQVTLDNGLSHTHAQLQRTAALATANRQDPGADALLRGHSGLPAFAASAAGAARA</sequence>
<protein>
    <submittedName>
        <fullName evidence="14">SDR family oxidoreductase</fullName>
    </submittedName>
</protein>
<feature type="domain" description="NAD-dependent epimerase/dehydratase" evidence="13">
    <location>
        <begin position="10"/>
        <end position="235"/>
    </location>
</feature>
<dbReference type="EMBL" id="CP058554">
    <property type="protein sequence ID" value="QMV73491.1"/>
    <property type="molecule type" value="Genomic_DNA"/>
</dbReference>
<keyword evidence="11" id="KW-0456">Lyase</keyword>
<dbReference type="GO" id="GO:0048040">
    <property type="term" value="F:UDP-glucuronate decarboxylase activity"/>
    <property type="evidence" value="ECO:0007669"/>
    <property type="project" value="TreeGrafter"/>
</dbReference>
<keyword evidence="3" id="KW-0812">Transmembrane</keyword>
<reference evidence="14 15" key="1">
    <citation type="journal article" date="2020" name="G3 (Bethesda)">
        <title>CeMbio - The Caenorhabditis elegans Microbiome Resource.</title>
        <authorList>
            <person name="Dirksen P."/>
            <person name="Assie A."/>
            <person name="Zimmermann J."/>
            <person name="Zhang F."/>
            <person name="Tietje A.M."/>
            <person name="Marsh S.A."/>
            <person name="Felix M.A."/>
            <person name="Shapira M."/>
            <person name="Kaleta C."/>
            <person name="Schulenburg H."/>
            <person name="Samuel B."/>
        </authorList>
    </citation>
    <scope>NUCLEOTIDE SEQUENCE [LARGE SCALE GENOMIC DNA]</scope>
    <source>
        <strain evidence="14 15">BIGb0172</strain>
    </source>
</reference>
<evidence type="ECO:0000256" key="9">
    <source>
        <dbReference type="ARBA" id="ARBA00023136"/>
    </source>
</evidence>
<evidence type="ECO:0000256" key="5">
    <source>
        <dbReference type="ARBA" id="ARBA00022968"/>
    </source>
</evidence>